<evidence type="ECO:0000313" key="3">
    <source>
        <dbReference type="Proteomes" id="UP001221898"/>
    </source>
</evidence>
<name>A0AAD7SBK9_9TELE</name>
<accession>A0AAD7SBK9</accession>
<feature type="region of interest" description="Disordered" evidence="1">
    <location>
        <begin position="88"/>
        <end position="111"/>
    </location>
</feature>
<comment type="caution">
    <text evidence="2">The sequence shown here is derived from an EMBL/GenBank/DDBJ whole genome shotgun (WGS) entry which is preliminary data.</text>
</comment>
<keyword evidence="3" id="KW-1185">Reference proteome</keyword>
<evidence type="ECO:0000313" key="2">
    <source>
        <dbReference type="EMBL" id="KAJ8399318.1"/>
    </source>
</evidence>
<dbReference type="AlphaFoldDB" id="A0AAD7SBK9"/>
<protein>
    <submittedName>
        <fullName evidence="2">Uncharacterized protein</fullName>
    </submittedName>
</protein>
<dbReference type="EMBL" id="JAINUG010000084">
    <property type="protein sequence ID" value="KAJ8399318.1"/>
    <property type="molecule type" value="Genomic_DNA"/>
</dbReference>
<feature type="region of interest" description="Disordered" evidence="1">
    <location>
        <begin position="38"/>
        <end position="62"/>
    </location>
</feature>
<feature type="compositionally biased region" description="Basic and acidic residues" evidence="1">
    <location>
        <begin position="41"/>
        <end position="56"/>
    </location>
</feature>
<evidence type="ECO:0000256" key="1">
    <source>
        <dbReference type="SAM" id="MobiDB-lite"/>
    </source>
</evidence>
<organism evidence="2 3">
    <name type="scientific">Aldrovandia affinis</name>
    <dbReference type="NCBI Taxonomy" id="143900"/>
    <lineage>
        <taxon>Eukaryota</taxon>
        <taxon>Metazoa</taxon>
        <taxon>Chordata</taxon>
        <taxon>Craniata</taxon>
        <taxon>Vertebrata</taxon>
        <taxon>Euteleostomi</taxon>
        <taxon>Actinopterygii</taxon>
        <taxon>Neopterygii</taxon>
        <taxon>Teleostei</taxon>
        <taxon>Notacanthiformes</taxon>
        <taxon>Halosauridae</taxon>
        <taxon>Aldrovandia</taxon>
    </lineage>
</organism>
<gene>
    <name evidence="2" type="ORF">AAFF_G00413560</name>
</gene>
<dbReference type="Proteomes" id="UP001221898">
    <property type="component" value="Unassembled WGS sequence"/>
</dbReference>
<sequence>MLHSVLCDVPPTCTLRFAITTPTTTDDIHLNLCQRNAKCSSGRDRDDELGGDRSSPEGRSMGALFLSNEFTPSERLPIFWEPGEIIKQSRIPGSPTGGEEPNETPYALRKV</sequence>
<reference evidence="2" key="1">
    <citation type="journal article" date="2023" name="Science">
        <title>Genome structures resolve the early diversification of teleost fishes.</title>
        <authorList>
            <person name="Parey E."/>
            <person name="Louis A."/>
            <person name="Montfort J."/>
            <person name="Bouchez O."/>
            <person name="Roques C."/>
            <person name="Iampietro C."/>
            <person name="Lluch J."/>
            <person name="Castinel A."/>
            <person name="Donnadieu C."/>
            <person name="Desvignes T."/>
            <person name="Floi Bucao C."/>
            <person name="Jouanno E."/>
            <person name="Wen M."/>
            <person name="Mejri S."/>
            <person name="Dirks R."/>
            <person name="Jansen H."/>
            <person name="Henkel C."/>
            <person name="Chen W.J."/>
            <person name="Zahm M."/>
            <person name="Cabau C."/>
            <person name="Klopp C."/>
            <person name="Thompson A.W."/>
            <person name="Robinson-Rechavi M."/>
            <person name="Braasch I."/>
            <person name="Lecointre G."/>
            <person name="Bobe J."/>
            <person name="Postlethwait J.H."/>
            <person name="Berthelot C."/>
            <person name="Roest Crollius H."/>
            <person name="Guiguen Y."/>
        </authorList>
    </citation>
    <scope>NUCLEOTIDE SEQUENCE</scope>
    <source>
        <strain evidence="2">NC1722</strain>
    </source>
</reference>
<proteinExistence type="predicted"/>